<name>A0A455SEZ0_9CHLR</name>
<proteinExistence type="predicted"/>
<evidence type="ECO:0000259" key="4">
    <source>
        <dbReference type="PROSITE" id="PS51000"/>
    </source>
</evidence>
<dbReference type="PIRSF" id="PIRSF016838">
    <property type="entry name" value="PafC"/>
    <property type="match status" value="1"/>
</dbReference>
<dbReference type="PROSITE" id="PS52050">
    <property type="entry name" value="WYL"/>
    <property type="match status" value="1"/>
</dbReference>
<dbReference type="AlphaFoldDB" id="A0A455SEZ0"/>
<dbReference type="PROSITE" id="PS51000">
    <property type="entry name" value="HTH_DEOR_2"/>
    <property type="match status" value="1"/>
</dbReference>
<evidence type="ECO:0000256" key="2">
    <source>
        <dbReference type="ARBA" id="ARBA00023125"/>
    </source>
</evidence>
<dbReference type="SUPFAM" id="SSF46785">
    <property type="entry name" value="Winged helix' DNA-binding domain"/>
    <property type="match status" value="1"/>
</dbReference>
<organism evidence="5">
    <name type="scientific">Thermosporothrix sp. COM3</name>
    <dbReference type="NCBI Taxonomy" id="2490863"/>
    <lineage>
        <taxon>Bacteria</taxon>
        <taxon>Bacillati</taxon>
        <taxon>Chloroflexota</taxon>
        <taxon>Ktedonobacteria</taxon>
        <taxon>Ktedonobacterales</taxon>
        <taxon>Thermosporotrichaceae</taxon>
        <taxon>Thermosporothrix</taxon>
    </lineage>
</organism>
<dbReference type="GO" id="GO:0003677">
    <property type="term" value="F:DNA binding"/>
    <property type="evidence" value="ECO:0007669"/>
    <property type="project" value="UniProtKB-KW"/>
</dbReference>
<dbReference type="InterPro" id="IPR028349">
    <property type="entry name" value="PafC-like"/>
</dbReference>
<sequence length="337" mass="38863">MRADRLLSILLLLQVHQRITAKELASRLEVSERTIHRDMEALSSSGIPVVADRGTGGGWRLLEEYRTRLNGLNENEVEVLFMGLPERVLRDLGLQKASEGAQLKLFTALPTMYKQRAEYARQRLYIDSASWRNTEEATPALARIQEAVWQDRKLSFSYRRADGTYVERVADPLGLVVKGSVWYLVVAIDDSVRTYRISRIKEAQVLDEASQRPPDFDLASYWKQSLVDFKAALPRYYVTVYADEYALARLNQSPYVHRIEQMERLDGEGRVKLVIRFDVEMEAHDFLISFGSHIEIIEPDTLREHILQTARNLLSFYERKTSVSVPLDDEQVDQGQR</sequence>
<keyword evidence="1" id="KW-0805">Transcription regulation</keyword>
<accession>A0A455SEZ0</accession>
<feature type="domain" description="HTH deoR-type" evidence="4">
    <location>
        <begin position="2"/>
        <end position="60"/>
    </location>
</feature>
<evidence type="ECO:0000256" key="3">
    <source>
        <dbReference type="ARBA" id="ARBA00023163"/>
    </source>
</evidence>
<dbReference type="Pfam" id="PF08279">
    <property type="entry name" value="HTH_11"/>
    <property type="match status" value="1"/>
</dbReference>
<dbReference type="Gene3D" id="1.10.10.10">
    <property type="entry name" value="Winged helix-like DNA-binding domain superfamily/Winged helix DNA-binding domain"/>
    <property type="match status" value="1"/>
</dbReference>
<protein>
    <submittedName>
        <fullName evidence="5">Transcriptional regulator</fullName>
    </submittedName>
</protein>
<dbReference type="PROSITE" id="PS00894">
    <property type="entry name" value="HTH_DEOR_1"/>
    <property type="match status" value="1"/>
</dbReference>
<dbReference type="Pfam" id="PF13280">
    <property type="entry name" value="WYL"/>
    <property type="match status" value="1"/>
</dbReference>
<evidence type="ECO:0000256" key="1">
    <source>
        <dbReference type="ARBA" id="ARBA00023015"/>
    </source>
</evidence>
<dbReference type="InterPro" id="IPR036388">
    <property type="entry name" value="WH-like_DNA-bd_sf"/>
</dbReference>
<reference evidence="5" key="1">
    <citation type="submission" date="2018-12" db="EMBL/GenBank/DDBJ databases">
        <title>Novel natural products biosynthetic potential of the class Ktedonobacteria.</title>
        <authorList>
            <person name="Zheng Y."/>
            <person name="Saitou A."/>
            <person name="Wang C.M."/>
            <person name="Toyoda A."/>
            <person name="Minakuchi Y."/>
            <person name="Sekiguchi Y."/>
            <person name="Ueda K."/>
            <person name="Takano H."/>
            <person name="Sakai Y."/>
            <person name="Yokota A."/>
            <person name="Yabe S."/>
        </authorList>
    </citation>
    <scope>NUCLEOTIDE SEQUENCE</scope>
    <source>
        <strain evidence="5">COM3</strain>
    </source>
</reference>
<dbReference type="InterPro" id="IPR001034">
    <property type="entry name" value="DeoR_HTH"/>
</dbReference>
<dbReference type="InterPro" id="IPR013196">
    <property type="entry name" value="HTH_11"/>
</dbReference>
<dbReference type="EMBL" id="AP019376">
    <property type="protein sequence ID" value="BBH86070.1"/>
    <property type="molecule type" value="Genomic_DNA"/>
</dbReference>
<keyword evidence="3" id="KW-0804">Transcription</keyword>
<dbReference type="InterPro" id="IPR057727">
    <property type="entry name" value="WCX_dom"/>
</dbReference>
<dbReference type="InterPro" id="IPR036390">
    <property type="entry name" value="WH_DNA-bd_sf"/>
</dbReference>
<keyword evidence="2" id="KW-0238">DNA-binding</keyword>
<dbReference type="PANTHER" id="PTHR34580:SF1">
    <property type="entry name" value="PROTEIN PAFC"/>
    <property type="match status" value="1"/>
</dbReference>
<dbReference type="InterPro" id="IPR018356">
    <property type="entry name" value="Tscrpt_reg_HTH_DeoR_CS"/>
</dbReference>
<dbReference type="InterPro" id="IPR026881">
    <property type="entry name" value="WYL_dom"/>
</dbReference>
<evidence type="ECO:0000313" key="5">
    <source>
        <dbReference type="EMBL" id="BBH86070.1"/>
    </source>
</evidence>
<dbReference type="GO" id="GO:0003700">
    <property type="term" value="F:DNA-binding transcription factor activity"/>
    <property type="evidence" value="ECO:0007669"/>
    <property type="project" value="InterPro"/>
</dbReference>
<dbReference type="InterPro" id="IPR051534">
    <property type="entry name" value="CBASS_pafABC_assoc_protein"/>
</dbReference>
<dbReference type="PANTHER" id="PTHR34580">
    <property type="match status" value="1"/>
</dbReference>
<dbReference type="Pfam" id="PF25583">
    <property type="entry name" value="WCX"/>
    <property type="match status" value="1"/>
</dbReference>
<gene>
    <name evidence="5" type="ORF">KTC_08210</name>
</gene>